<dbReference type="EMBL" id="QEWE01000015">
    <property type="protein sequence ID" value="REJ28945.1"/>
    <property type="molecule type" value="Genomic_DNA"/>
</dbReference>
<dbReference type="Proteomes" id="UP000257014">
    <property type="component" value="Unassembled WGS sequence"/>
</dbReference>
<feature type="compositionally biased region" description="Basic residues" evidence="1">
    <location>
        <begin position="31"/>
        <end position="42"/>
    </location>
</feature>
<organism evidence="2 3">
    <name type="scientific">Caldibacillus debilis</name>
    <dbReference type="NCBI Taxonomy" id="301148"/>
    <lineage>
        <taxon>Bacteria</taxon>
        <taxon>Bacillati</taxon>
        <taxon>Bacillota</taxon>
        <taxon>Bacilli</taxon>
        <taxon>Bacillales</taxon>
        <taxon>Bacillaceae</taxon>
        <taxon>Caldibacillus</taxon>
    </lineage>
</organism>
<feature type="compositionally biased region" description="Basic and acidic residues" evidence="1">
    <location>
        <begin position="12"/>
        <end position="21"/>
    </location>
</feature>
<comment type="caution">
    <text evidence="2">The sequence shown here is derived from an EMBL/GenBank/DDBJ whole genome shotgun (WGS) entry which is preliminary data.</text>
</comment>
<feature type="compositionally biased region" description="Basic residues" evidence="1">
    <location>
        <begin position="67"/>
        <end position="76"/>
    </location>
</feature>
<protein>
    <submittedName>
        <fullName evidence="2">Uncharacterized protein</fullName>
    </submittedName>
</protein>
<sequence>MRGAAPVSLRLLEGEDPKRNADPSGPFKGEKFRHRGRCRSGKRGSGPEASTVTAAGKIRRMDEFPCRQRRFQKWTRTHPSFFGKGEAGFLGGSPAPVSSEEENRKQPGPKGRIRSRKEGENGGYPAGRQMDVEEKKVLKGRPDVRSGGKPCAKRPPQGKG</sequence>
<dbReference type="AlphaFoldDB" id="A0A3E0K4Y7"/>
<feature type="compositionally biased region" description="Basic and acidic residues" evidence="1">
    <location>
        <begin position="130"/>
        <end position="146"/>
    </location>
</feature>
<accession>A0A3E0K4Y7</accession>
<name>A0A3E0K4Y7_9BACI</name>
<evidence type="ECO:0000256" key="1">
    <source>
        <dbReference type="SAM" id="MobiDB-lite"/>
    </source>
</evidence>
<proteinExistence type="predicted"/>
<evidence type="ECO:0000313" key="3">
    <source>
        <dbReference type="Proteomes" id="UP000257014"/>
    </source>
</evidence>
<evidence type="ECO:0000313" key="2">
    <source>
        <dbReference type="EMBL" id="REJ28945.1"/>
    </source>
</evidence>
<reference evidence="2 3" key="1">
    <citation type="submission" date="2018-03" db="EMBL/GenBank/DDBJ databases">
        <authorList>
            <person name="Keele B.F."/>
        </authorList>
    </citation>
    <scope>NUCLEOTIDE SEQUENCE [LARGE SCALE GENOMIC DNA]</scope>
    <source>
        <strain evidence="2">ZCTH4_d</strain>
    </source>
</reference>
<gene>
    <name evidence="2" type="ORF">C6P37_06740</name>
</gene>
<feature type="region of interest" description="Disordered" evidence="1">
    <location>
        <begin position="1"/>
        <end position="160"/>
    </location>
</feature>